<name>A0A223KQW4_9BACI</name>
<evidence type="ECO:0000313" key="2">
    <source>
        <dbReference type="EMBL" id="AST91891.1"/>
    </source>
</evidence>
<gene>
    <name evidence="2" type="ORF">BC6307_11685</name>
</gene>
<accession>A0A223KQW4</accession>
<sequence length="176" mass="19749">MNKGVFKIRRANIDDAKGISKVHVDSWKTTYANIVPDEYLKKLSYERREQLWLNNIPNGGVYVAENSEGDIVGFSSGGKERSGKYNGYDGELYAIYILKEYQGQGIGKALVTPIIAEIIGMGLHSMLVLVLNDNSSRLFYERLGGKVLDIVEVEIAGKKLSELVYGWEDIRNIVTR</sequence>
<dbReference type="CDD" id="cd04301">
    <property type="entry name" value="NAT_SF"/>
    <property type="match status" value="1"/>
</dbReference>
<dbReference type="RefSeq" id="WP_066411004.1">
    <property type="nucleotide sequence ID" value="NZ_CP018866.1"/>
</dbReference>
<dbReference type="KEGG" id="bcoh:BC6307_11685"/>
<keyword evidence="2" id="KW-0808">Transferase</keyword>
<dbReference type="InterPro" id="IPR000182">
    <property type="entry name" value="GNAT_dom"/>
</dbReference>
<dbReference type="PROSITE" id="PS51186">
    <property type="entry name" value="GNAT"/>
    <property type="match status" value="1"/>
</dbReference>
<dbReference type="SUPFAM" id="SSF55729">
    <property type="entry name" value="Acyl-CoA N-acyltransferases (Nat)"/>
    <property type="match status" value="1"/>
</dbReference>
<evidence type="ECO:0000313" key="3">
    <source>
        <dbReference type="Proteomes" id="UP000215224"/>
    </source>
</evidence>
<proteinExistence type="predicted"/>
<dbReference type="EMBL" id="CP018866">
    <property type="protein sequence ID" value="AST91891.1"/>
    <property type="molecule type" value="Genomic_DNA"/>
</dbReference>
<reference evidence="2 3" key="1">
    <citation type="submission" date="2016-12" db="EMBL/GenBank/DDBJ databases">
        <title>The whole genome sequencing and assembly of Bacillus cohnii DSM 6307T strain.</title>
        <authorList>
            <person name="Lee Y.-J."/>
            <person name="Yi H."/>
            <person name="Bahn Y.-S."/>
            <person name="Kim J.F."/>
            <person name="Lee D.-W."/>
        </authorList>
    </citation>
    <scope>NUCLEOTIDE SEQUENCE [LARGE SCALE GENOMIC DNA]</scope>
    <source>
        <strain evidence="2 3">DSM 6307</strain>
    </source>
</reference>
<feature type="domain" description="N-acetyltransferase" evidence="1">
    <location>
        <begin position="6"/>
        <end position="176"/>
    </location>
</feature>
<dbReference type="AlphaFoldDB" id="A0A223KQW4"/>
<dbReference type="STRING" id="1314751.GCA_001591425_00213"/>
<dbReference type="GO" id="GO:0016747">
    <property type="term" value="F:acyltransferase activity, transferring groups other than amino-acyl groups"/>
    <property type="evidence" value="ECO:0007669"/>
    <property type="project" value="InterPro"/>
</dbReference>
<keyword evidence="3" id="KW-1185">Reference proteome</keyword>
<dbReference type="Proteomes" id="UP000215224">
    <property type="component" value="Chromosome"/>
</dbReference>
<dbReference type="InterPro" id="IPR016181">
    <property type="entry name" value="Acyl_CoA_acyltransferase"/>
</dbReference>
<dbReference type="Gene3D" id="3.40.630.30">
    <property type="match status" value="1"/>
</dbReference>
<protein>
    <submittedName>
        <fullName evidence="2">GNAT family N-acetyltransferase</fullName>
    </submittedName>
</protein>
<organism evidence="2 3">
    <name type="scientific">Sutcliffiella cohnii</name>
    <dbReference type="NCBI Taxonomy" id="33932"/>
    <lineage>
        <taxon>Bacteria</taxon>
        <taxon>Bacillati</taxon>
        <taxon>Bacillota</taxon>
        <taxon>Bacilli</taxon>
        <taxon>Bacillales</taxon>
        <taxon>Bacillaceae</taxon>
        <taxon>Sutcliffiella</taxon>
    </lineage>
</organism>
<dbReference type="Pfam" id="PF00583">
    <property type="entry name" value="Acetyltransf_1"/>
    <property type="match status" value="1"/>
</dbReference>
<evidence type="ECO:0000259" key="1">
    <source>
        <dbReference type="PROSITE" id="PS51186"/>
    </source>
</evidence>